<dbReference type="EC" id="4.3.99.3" evidence="8"/>
<dbReference type="PROSITE" id="PS51918">
    <property type="entry name" value="RADICAL_SAM"/>
    <property type="match status" value="1"/>
</dbReference>
<dbReference type="PANTHER" id="PTHR42836:SF1">
    <property type="entry name" value="7-CARBOXY-7-DEAZAGUANINE SYNTHASE"/>
    <property type="match status" value="1"/>
</dbReference>
<feature type="binding site" evidence="8">
    <location>
        <position position="39"/>
    </location>
    <ligand>
        <name>[4Fe-4S] cluster</name>
        <dbReference type="ChEBI" id="CHEBI:49883"/>
        <note>4Fe-4S-S-AdoMet</note>
    </ligand>
</feature>
<evidence type="ECO:0000256" key="2">
    <source>
        <dbReference type="ARBA" id="ARBA00022691"/>
    </source>
</evidence>
<dbReference type="InterPro" id="IPR058240">
    <property type="entry name" value="rSAM_sf"/>
</dbReference>
<dbReference type="SFLD" id="SFLDS00029">
    <property type="entry name" value="Radical_SAM"/>
    <property type="match status" value="1"/>
</dbReference>
<feature type="binding site" evidence="8">
    <location>
        <begin position="38"/>
        <end position="40"/>
    </location>
    <ligand>
        <name>S-adenosyl-L-methionine</name>
        <dbReference type="ChEBI" id="CHEBI:59789"/>
    </ligand>
</feature>
<dbReference type="InterPro" id="IPR024924">
    <property type="entry name" value="7-CO-7-deazaguanine_synth-like"/>
</dbReference>
<dbReference type="GO" id="GO:1904047">
    <property type="term" value="F:S-adenosyl-L-methionine binding"/>
    <property type="evidence" value="ECO:0007669"/>
    <property type="project" value="UniProtKB-UniRule"/>
</dbReference>
<comment type="caution">
    <text evidence="10">The sequence shown here is derived from an EMBL/GenBank/DDBJ whole genome shotgun (WGS) entry which is preliminary data.</text>
</comment>
<dbReference type="GO" id="GO:0051539">
    <property type="term" value="F:4 iron, 4 sulfur cluster binding"/>
    <property type="evidence" value="ECO:0007669"/>
    <property type="project" value="UniProtKB-UniRule"/>
</dbReference>
<dbReference type="InterPro" id="IPR027609">
    <property type="entry name" value="rSAM_QueE_proteobac"/>
</dbReference>
<comment type="subunit">
    <text evidence="8">Homodimer.</text>
</comment>
<feature type="binding site" evidence="8">
    <location>
        <position position="36"/>
    </location>
    <ligand>
        <name>[4Fe-4S] cluster</name>
        <dbReference type="ChEBI" id="CHEBI:49883"/>
        <note>4Fe-4S-S-AdoMet</note>
    </ligand>
</feature>
<comment type="cofactor">
    <cofactor evidence="8">
        <name>[4Fe-4S] cluster</name>
        <dbReference type="ChEBI" id="CHEBI:49883"/>
    </cofactor>
    <text evidence="8">Binds 1 [4Fe-4S] cluster. The cluster is coordinated with 3 cysteines and an exchangeable S-adenosyl-L-methionine.</text>
</comment>
<protein>
    <recommendedName>
        <fullName evidence="8">7-carboxy-7-deazaguanine synthase</fullName>
        <shortName evidence="8">CDG synthase</shortName>
        <ecNumber evidence="8">4.3.99.3</ecNumber>
    </recommendedName>
    <alternativeName>
        <fullName evidence="8">Queuosine biosynthesis protein QueE</fullName>
    </alternativeName>
</protein>
<feature type="domain" description="Radical SAM core" evidence="9">
    <location>
        <begin position="19"/>
        <end position="224"/>
    </location>
</feature>
<comment type="similarity">
    <text evidence="8">Belongs to the radical SAM superfamily. 7-carboxy-7-deazaguanine synthase family.</text>
</comment>
<evidence type="ECO:0000259" key="9">
    <source>
        <dbReference type="PROSITE" id="PS51918"/>
    </source>
</evidence>
<dbReference type="Gene3D" id="3.20.20.70">
    <property type="entry name" value="Aldolase class I"/>
    <property type="match status" value="1"/>
</dbReference>
<dbReference type="PIRSF" id="PIRSF000370">
    <property type="entry name" value="QueE"/>
    <property type="match status" value="1"/>
</dbReference>
<dbReference type="GO" id="GO:0000287">
    <property type="term" value="F:magnesium ion binding"/>
    <property type="evidence" value="ECO:0007669"/>
    <property type="project" value="UniProtKB-UniRule"/>
</dbReference>
<dbReference type="InterPro" id="IPR013785">
    <property type="entry name" value="Aldolase_TIM"/>
</dbReference>
<dbReference type="GO" id="GO:0008616">
    <property type="term" value="P:tRNA queuosine(34) biosynthetic process"/>
    <property type="evidence" value="ECO:0007669"/>
    <property type="project" value="UniProtKB-UniRule"/>
</dbReference>
<dbReference type="EMBL" id="SWCI01000005">
    <property type="protein sequence ID" value="TKB49024.1"/>
    <property type="molecule type" value="Genomic_DNA"/>
</dbReference>
<comment type="cofactor">
    <cofactor evidence="8">
        <name>Mg(2+)</name>
        <dbReference type="ChEBI" id="CHEBI:18420"/>
    </cofactor>
</comment>
<evidence type="ECO:0000256" key="6">
    <source>
        <dbReference type="ARBA" id="ARBA00023014"/>
    </source>
</evidence>
<evidence type="ECO:0000313" key="10">
    <source>
        <dbReference type="EMBL" id="TKB49024.1"/>
    </source>
</evidence>
<reference evidence="10 11" key="1">
    <citation type="submission" date="2019-04" db="EMBL/GenBank/DDBJ databases">
        <authorList>
            <person name="Hwang J.C."/>
        </authorList>
    </citation>
    <scope>NUCLEOTIDE SEQUENCE [LARGE SCALE GENOMIC DNA]</scope>
    <source>
        <strain evidence="10 11">IMCC35001</strain>
    </source>
</reference>
<dbReference type="HAMAP" id="MF_00917">
    <property type="entry name" value="QueE"/>
    <property type="match status" value="1"/>
</dbReference>
<dbReference type="Pfam" id="PF13353">
    <property type="entry name" value="Fer4_12"/>
    <property type="match status" value="1"/>
</dbReference>
<evidence type="ECO:0000313" key="11">
    <source>
        <dbReference type="Proteomes" id="UP000305674"/>
    </source>
</evidence>
<comment type="catalytic activity">
    <reaction evidence="8">
        <text>6-carboxy-5,6,7,8-tetrahydropterin + H(+) = 7-carboxy-7-carbaguanine + NH4(+)</text>
        <dbReference type="Rhea" id="RHEA:27974"/>
        <dbReference type="ChEBI" id="CHEBI:15378"/>
        <dbReference type="ChEBI" id="CHEBI:28938"/>
        <dbReference type="ChEBI" id="CHEBI:61032"/>
        <dbReference type="ChEBI" id="CHEBI:61036"/>
        <dbReference type="EC" id="4.3.99.3"/>
    </reaction>
</comment>
<name>A0A4V5NV39_9GAMM</name>
<keyword evidence="1 8" id="KW-0004">4Fe-4S</keyword>
<feature type="binding site" evidence="8">
    <location>
        <position position="93"/>
    </location>
    <ligand>
        <name>substrate</name>
    </ligand>
</feature>
<dbReference type="AlphaFoldDB" id="A0A4V5NV39"/>
<evidence type="ECO:0000256" key="8">
    <source>
        <dbReference type="HAMAP-Rule" id="MF_00917"/>
    </source>
</evidence>
<keyword evidence="3 8" id="KW-0479">Metal-binding</keyword>
<evidence type="ECO:0000256" key="7">
    <source>
        <dbReference type="ARBA" id="ARBA00023239"/>
    </source>
</evidence>
<dbReference type="NCBIfam" id="TIGR04322">
    <property type="entry name" value="rSAM_QueE_Ecoli"/>
    <property type="match status" value="1"/>
</dbReference>
<evidence type="ECO:0000256" key="3">
    <source>
        <dbReference type="ARBA" id="ARBA00022723"/>
    </source>
</evidence>
<keyword evidence="2 8" id="KW-0949">S-adenosyl-L-methionine</keyword>
<dbReference type="SUPFAM" id="SSF102114">
    <property type="entry name" value="Radical SAM enzymes"/>
    <property type="match status" value="1"/>
</dbReference>
<dbReference type="GO" id="GO:0016840">
    <property type="term" value="F:carbon-nitrogen lyase activity"/>
    <property type="evidence" value="ECO:0007669"/>
    <property type="project" value="UniProtKB-UniRule"/>
</dbReference>
<comment type="caution">
    <text evidence="8">Lacks conserved residue(s) required for the propagation of feature annotation.</text>
</comment>
<accession>A0A4V5NV39</accession>
<organism evidence="10 11">
    <name type="scientific">Ferrimonas sediminicola</name>
    <dbReference type="NCBI Taxonomy" id="2569538"/>
    <lineage>
        <taxon>Bacteria</taxon>
        <taxon>Pseudomonadati</taxon>
        <taxon>Pseudomonadota</taxon>
        <taxon>Gammaproteobacteria</taxon>
        <taxon>Alteromonadales</taxon>
        <taxon>Ferrimonadaceae</taxon>
        <taxon>Ferrimonas</taxon>
    </lineage>
</organism>
<proteinExistence type="inferred from homology"/>
<evidence type="ECO:0000256" key="5">
    <source>
        <dbReference type="ARBA" id="ARBA00023004"/>
    </source>
</evidence>
<gene>
    <name evidence="8 10" type="primary">queE</name>
    <name evidence="10" type="ORF">FCL40_10315</name>
</gene>
<comment type="pathway">
    <text evidence="8">Purine metabolism; 7-cyano-7-deazaguanine biosynthesis.</text>
</comment>
<sequence length="224" mass="25419">MSRLPVNEIFETIQGEGQFTGMPAVFLRLQGCPVGCPWCDTRHTWEVEPEHQVDPERIIGVSGDRPIWAYYDEARLVALLTDGRYSARHLVITGGEPCLYDLTELTRLMHAAGWRCQIETSGCVEVRCDEQTWVTVSPKIGMKGGLTVLPQALERADEIKHPIATERHIEELDALLADQPLPRHPQICLQPISTKKRATQLAIDTCIKRNWRLSVQTHKYLEID</sequence>
<feature type="binding site" evidence="8">
    <location>
        <position position="28"/>
    </location>
    <ligand>
        <name>substrate</name>
    </ligand>
</feature>
<comment type="function">
    <text evidence="8">Catalyzes the complex heterocyclic radical-mediated conversion of 6-carboxy-5,6,7,8-tetrahydropterin (CPH4) to 7-carboxy-7-deazaguanine (CDG), a step common to the biosynthetic pathways of all 7-deazapurine-containing compounds.</text>
</comment>
<feature type="binding site" evidence="8">
    <location>
        <begin position="13"/>
        <end position="15"/>
    </location>
    <ligand>
        <name>substrate</name>
    </ligand>
</feature>
<comment type="cofactor">
    <cofactor evidence="8">
        <name>S-adenosyl-L-methionine</name>
        <dbReference type="ChEBI" id="CHEBI:59789"/>
    </cofactor>
    <text evidence="8">Binds 1 S-adenosyl-L-methionine per subunit.</text>
</comment>
<keyword evidence="6 8" id="KW-0411">Iron-sulfur</keyword>
<feature type="binding site" evidence="8">
    <location>
        <begin position="137"/>
        <end position="139"/>
    </location>
    <ligand>
        <name>S-adenosyl-L-methionine</name>
        <dbReference type="ChEBI" id="CHEBI:59789"/>
    </ligand>
</feature>
<keyword evidence="7 8" id="KW-0456">Lyase</keyword>
<feature type="binding site" evidence="8">
    <location>
        <position position="32"/>
    </location>
    <ligand>
        <name>[4Fe-4S] cluster</name>
        <dbReference type="ChEBI" id="CHEBI:49883"/>
        <note>4Fe-4S-S-AdoMet</note>
    </ligand>
</feature>
<keyword evidence="4 8" id="KW-0460">Magnesium</keyword>
<evidence type="ECO:0000256" key="1">
    <source>
        <dbReference type="ARBA" id="ARBA00022485"/>
    </source>
</evidence>
<dbReference type="UniPathway" id="UPA00391"/>
<evidence type="ECO:0000256" key="4">
    <source>
        <dbReference type="ARBA" id="ARBA00022842"/>
    </source>
</evidence>
<dbReference type="Proteomes" id="UP000305674">
    <property type="component" value="Unassembled WGS sequence"/>
</dbReference>
<dbReference type="InterPro" id="IPR007197">
    <property type="entry name" value="rSAM"/>
</dbReference>
<dbReference type="OrthoDB" id="9792276at2"/>
<keyword evidence="5 8" id="KW-0408">Iron</keyword>
<dbReference type="PANTHER" id="PTHR42836">
    <property type="entry name" value="7-CARBOXY-7-DEAZAGUANINE SYNTHASE"/>
    <property type="match status" value="1"/>
</dbReference>
<keyword evidence="11" id="KW-1185">Reference proteome</keyword>
<feature type="binding site" evidence="8">
    <location>
        <position position="41"/>
    </location>
    <ligand>
        <name>Mg(2+)</name>
        <dbReference type="ChEBI" id="CHEBI:18420"/>
    </ligand>
</feature>
<feature type="binding site" evidence="8">
    <location>
        <position position="95"/>
    </location>
    <ligand>
        <name>S-adenosyl-L-methionine</name>
        <dbReference type="ChEBI" id="CHEBI:59789"/>
    </ligand>
</feature>
<keyword evidence="8" id="KW-0671">Queuosine biosynthesis</keyword>